<feature type="signal peptide" evidence="1">
    <location>
        <begin position="1"/>
        <end position="19"/>
    </location>
</feature>
<dbReference type="InterPro" id="IPR018736">
    <property type="entry name" value="DUF2279_periplasmic_lipo"/>
</dbReference>
<keyword evidence="1" id="KW-0732">Signal</keyword>
<evidence type="ECO:0000313" key="3">
    <source>
        <dbReference type="Proteomes" id="UP000613030"/>
    </source>
</evidence>
<dbReference type="RefSeq" id="WP_202015810.1">
    <property type="nucleotide sequence ID" value="NZ_JAERRB010000016.1"/>
</dbReference>
<proteinExistence type="predicted"/>
<reference evidence="2 3" key="1">
    <citation type="submission" date="2021-01" db="EMBL/GenBank/DDBJ databases">
        <title>Chryseolinea sp. Jin1 Genome sequencing and assembly.</title>
        <authorList>
            <person name="Kim I."/>
        </authorList>
    </citation>
    <scope>NUCLEOTIDE SEQUENCE [LARGE SCALE GENOMIC DNA]</scope>
    <source>
        <strain evidence="2 3">Jin1</strain>
    </source>
</reference>
<evidence type="ECO:0000313" key="2">
    <source>
        <dbReference type="EMBL" id="MBL0745393.1"/>
    </source>
</evidence>
<evidence type="ECO:0000256" key="1">
    <source>
        <dbReference type="SAM" id="SignalP"/>
    </source>
</evidence>
<organism evidence="2 3">
    <name type="scientific">Chryseolinea lacunae</name>
    <dbReference type="NCBI Taxonomy" id="2801331"/>
    <lineage>
        <taxon>Bacteria</taxon>
        <taxon>Pseudomonadati</taxon>
        <taxon>Bacteroidota</taxon>
        <taxon>Cytophagia</taxon>
        <taxon>Cytophagales</taxon>
        <taxon>Fulvivirgaceae</taxon>
        <taxon>Chryseolinea</taxon>
    </lineage>
</organism>
<dbReference type="EMBL" id="JAERRB010000016">
    <property type="protein sequence ID" value="MBL0745393.1"/>
    <property type="molecule type" value="Genomic_DNA"/>
</dbReference>
<gene>
    <name evidence="2" type="ORF">JI741_29450</name>
</gene>
<keyword evidence="3" id="KW-1185">Reference proteome</keyword>
<sequence>MARTRLILFLLTISIVAHAQRADTTQVNKKRLRQFVIGSSVGYGVTLVGLNALWYQDAGHQSFRFFDDNDEWKQVDKMGHFYSAFYFSYGTSRALRWCQVKPSKADLVGALVGFGVMVPIEIFDGFSQAYGASAGDLIADAAGAAFFLGQSRLWKEPRIFPKFSFRRTDFAALRPNTLGDGMPSEILKDYNGQTYWLSVDVDKFMKFPKWLNLAAGYGAEGMVYARTEENVAAGFPPPYRQYYIGLDIDLRAIHSRSKLVNTLLFVASMIKLPAPTLEFSSKGVSFHALAF</sequence>
<dbReference type="Pfam" id="PF10043">
    <property type="entry name" value="DUF2279"/>
    <property type="match status" value="1"/>
</dbReference>
<dbReference type="Proteomes" id="UP000613030">
    <property type="component" value="Unassembled WGS sequence"/>
</dbReference>
<feature type="chain" id="PRO_5046698783" evidence="1">
    <location>
        <begin position="20"/>
        <end position="291"/>
    </location>
</feature>
<comment type="caution">
    <text evidence="2">The sequence shown here is derived from an EMBL/GenBank/DDBJ whole genome shotgun (WGS) entry which is preliminary data.</text>
</comment>
<accession>A0ABS1L1S7</accession>
<protein>
    <submittedName>
        <fullName evidence="2">DUF2279 domain-containing protein</fullName>
    </submittedName>
</protein>
<name>A0ABS1L1S7_9BACT</name>